<name>A0ACC2IFH6_9PLEO</name>
<evidence type="ECO:0000313" key="1">
    <source>
        <dbReference type="EMBL" id="KAJ8113903.1"/>
    </source>
</evidence>
<organism evidence="1 2">
    <name type="scientific">Boeremia exigua</name>
    <dbReference type="NCBI Taxonomy" id="749465"/>
    <lineage>
        <taxon>Eukaryota</taxon>
        <taxon>Fungi</taxon>
        <taxon>Dikarya</taxon>
        <taxon>Ascomycota</taxon>
        <taxon>Pezizomycotina</taxon>
        <taxon>Dothideomycetes</taxon>
        <taxon>Pleosporomycetidae</taxon>
        <taxon>Pleosporales</taxon>
        <taxon>Pleosporineae</taxon>
        <taxon>Didymellaceae</taxon>
        <taxon>Boeremia</taxon>
    </lineage>
</organism>
<accession>A0ACC2IFH6</accession>
<comment type="caution">
    <text evidence="1">The sequence shown here is derived from an EMBL/GenBank/DDBJ whole genome shotgun (WGS) entry which is preliminary data.</text>
</comment>
<reference evidence="1" key="1">
    <citation type="submission" date="2022-11" db="EMBL/GenBank/DDBJ databases">
        <title>Genome Sequence of Boeremia exigua.</title>
        <authorList>
            <person name="Buettner E."/>
        </authorList>
    </citation>
    <scope>NUCLEOTIDE SEQUENCE</scope>
    <source>
        <strain evidence="1">CU02</strain>
    </source>
</reference>
<keyword evidence="2" id="KW-1185">Reference proteome</keyword>
<gene>
    <name evidence="1" type="ORF">OPT61_g4078</name>
</gene>
<dbReference type="Proteomes" id="UP001153331">
    <property type="component" value="Unassembled WGS sequence"/>
</dbReference>
<dbReference type="EMBL" id="JAPHNI010000224">
    <property type="protein sequence ID" value="KAJ8113903.1"/>
    <property type="molecule type" value="Genomic_DNA"/>
</dbReference>
<sequence length="1120" mass="120812">MHEAHACDEGNDAQSHDLVLSEPAFIANVATGQSEPDDDEGEDGTPPAVQEGRVVGGTGAALWWRSDSRDGLKAGFVSPSNLSSRSRRLYRGPAATQAAMEGLHTRQRLPPSRDLPWLSKAGASASPRDSVRAIAAAVTPVQGLDGPVPGSVQKATWSGQCLERGVKAAAVDLSQLLLVVIGSEVQSAQPPRLACLRPPLCALTRALPPVRLGNNRSLNAGLLASQTVSAVSSETALSWRAIGKRPLSSADQGVILQSSWPASKGPLPEETSSQTALRHTIFLSANPDLCHLLLRGLAKGTLLQAYGMPWDSLSRREHVGCPHFPSRLQATAAMSEAPRVELSNTDLPDLTDLSAPATVNGSANQASTQQTAGDAKNSLLESAQNTMASIQNHPSVQSAKDTVLNGMKPNTDFVGPMAQQAKAEGVKTRDEFADLANSKQIPEQKTATGQNLTHYHSMFYRLLSWKNPRATGISFAAAVLFIFAARYLNVIRYIFKLTWVVLGTTAAAEVAGQAALGKGLTSQFRPRQYFTIPKASLERLLDDVEQLINFFVIESQRIVFAENVYVTIAAFFASLISYFLIKFVPMWGLALIATIITYLGPLVYIQNKEVIDAQLEKGRSLASQQASQIRDLASKQAANASQTVQGFTQQYTTKAQETINQYRGRSPSAEVKKEDFPAAPKTDIKTEPSIKIPTKHEDEPPLVPQTAFTTRQNTMGVAKLHFDVATGLYLPGGEVITRAIGRAVSHPTAVGFVKRAVGHGDGEGDIQIPVWGMVLLGVSFYGAIIAMSLLSYMLKEVVATLCMVETPHAAITISPSDEPASKDEKEGLLETGPTITLVHQKPITSSIRGTIKHVVANAGRFARFRGFKIHALYSLLLSLAVHFFTAFFFSLVPGGLPGQAIFVSALAGAVVANVHAAWTHKVVSMPSEATFWQRVPSKSHWKALAPAAAISTAMPYVSMYLTAGVAVLLGLHKLDQDNLEQYTKGQWMCLAVRALATVAFAIFTTLFLCIPAVVTQVRIESSILPEDQDTIVPFDRTFGGKVLSQLLGGTGSIGFLDAWRSFNWEARRRILKLYIKIGAIMFFAMFVVSHVLALEVFVVMGSQLGKLLSMAKHEGFMPPN</sequence>
<evidence type="ECO:0000313" key="2">
    <source>
        <dbReference type="Proteomes" id="UP001153331"/>
    </source>
</evidence>
<protein>
    <submittedName>
        <fullName evidence="1">Uncharacterized protein</fullName>
    </submittedName>
</protein>
<proteinExistence type="predicted"/>